<dbReference type="OMA" id="ARLMIEN"/>
<dbReference type="InterPro" id="IPR036779">
    <property type="entry name" value="LysM_dom_sf"/>
</dbReference>
<dbReference type="Gene3D" id="3.10.350.10">
    <property type="entry name" value="LysM domain"/>
    <property type="match status" value="1"/>
</dbReference>
<keyword evidence="4" id="KW-1185">Reference proteome</keyword>
<name>A0A7M7K350_VARDE</name>
<evidence type="ECO:0000313" key="4">
    <source>
        <dbReference type="Proteomes" id="UP000594260"/>
    </source>
</evidence>
<dbReference type="InterPro" id="IPR045030">
    <property type="entry name" value="LYSM1-4"/>
</dbReference>
<dbReference type="SUPFAM" id="SSF54106">
    <property type="entry name" value="LysM domain"/>
    <property type="match status" value="1"/>
</dbReference>
<dbReference type="CTD" id="41738"/>
<dbReference type="OrthoDB" id="2107166at2759"/>
<dbReference type="InParanoid" id="A0A7M7K350"/>
<dbReference type="Pfam" id="PF01476">
    <property type="entry name" value="LysM"/>
    <property type="match status" value="1"/>
</dbReference>
<dbReference type="RefSeq" id="XP_022659679.1">
    <property type="nucleotide sequence ID" value="XM_022803944.1"/>
</dbReference>
<evidence type="ECO:0000313" key="3">
    <source>
        <dbReference type="EnsemblMetazoa" id="XP_022659679"/>
    </source>
</evidence>
<dbReference type="Proteomes" id="UP000594260">
    <property type="component" value="Unplaced"/>
</dbReference>
<dbReference type="GeneID" id="111249713"/>
<dbReference type="KEGG" id="vde:111249713"/>
<dbReference type="EnsemblMetazoa" id="XM_022803944">
    <property type="protein sequence ID" value="XP_022659679"/>
    <property type="gene ID" value="LOC111249713"/>
</dbReference>
<proteinExistence type="predicted"/>
<dbReference type="SMART" id="SM00257">
    <property type="entry name" value="LysM"/>
    <property type="match status" value="1"/>
</dbReference>
<sequence length="266" mass="28985">MVDEDGERICLAAASRTRLVGAPLSGGRRTPRSYGSCGSRASQMAARINVRIVKHRVQQSDTLQGLALKYGVTMEDIKRENRLWTTDSLFLREYLDIPLLKSPSGDGPALLQLLASGVGGSTKNNSSREASPLPQRAVSLDAVAATDQDENIRDFLGRIDTSIKKTKSQIKELNLPGDEGVDGGRGPQDGSSLPGLTLSTALNSVSYQNNYRNNHSQSLGDLSNNGQQRNFSTIDLAPKTTVVTSGRKVKTSLQRHHREHEQMFEL</sequence>
<evidence type="ECO:0000256" key="1">
    <source>
        <dbReference type="SAM" id="MobiDB-lite"/>
    </source>
</evidence>
<dbReference type="PROSITE" id="PS51782">
    <property type="entry name" value="LYSM"/>
    <property type="match status" value="1"/>
</dbReference>
<evidence type="ECO:0000259" key="2">
    <source>
        <dbReference type="PROSITE" id="PS51782"/>
    </source>
</evidence>
<accession>A0A7M7K350</accession>
<feature type="region of interest" description="Disordered" evidence="1">
    <location>
        <begin position="174"/>
        <end position="196"/>
    </location>
</feature>
<dbReference type="InterPro" id="IPR018392">
    <property type="entry name" value="LysM"/>
</dbReference>
<dbReference type="PANTHER" id="PTHR20932">
    <property type="entry name" value="LYSM AND PUTATIVE PEPTIDOGLYCAN-BINDING DOMAIN-CONTAINING PROTEIN"/>
    <property type="match status" value="1"/>
</dbReference>
<dbReference type="AlphaFoldDB" id="A0A7M7K350"/>
<protein>
    <recommendedName>
        <fullName evidence="2">LysM domain-containing protein</fullName>
    </recommendedName>
</protein>
<organism evidence="3 4">
    <name type="scientific">Varroa destructor</name>
    <name type="common">Honeybee mite</name>
    <dbReference type="NCBI Taxonomy" id="109461"/>
    <lineage>
        <taxon>Eukaryota</taxon>
        <taxon>Metazoa</taxon>
        <taxon>Ecdysozoa</taxon>
        <taxon>Arthropoda</taxon>
        <taxon>Chelicerata</taxon>
        <taxon>Arachnida</taxon>
        <taxon>Acari</taxon>
        <taxon>Parasitiformes</taxon>
        <taxon>Mesostigmata</taxon>
        <taxon>Gamasina</taxon>
        <taxon>Dermanyssoidea</taxon>
        <taxon>Varroidae</taxon>
        <taxon>Varroa</taxon>
    </lineage>
</organism>
<feature type="domain" description="LysM" evidence="2">
    <location>
        <begin position="53"/>
        <end position="97"/>
    </location>
</feature>
<dbReference type="CDD" id="cd00118">
    <property type="entry name" value="LysM"/>
    <property type="match status" value="1"/>
</dbReference>
<dbReference type="PANTHER" id="PTHR20932:SF8">
    <property type="entry name" value="LD22649P"/>
    <property type="match status" value="1"/>
</dbReference>
<reference evidence="3" key="1">
    <citation type="submission" date="2021-01" db="UniProtKB">
        <authorList>
            <consortium name="EnsemblMetazoa"/>
        </authorList>
    </citation>
    <scope>IDENTIFICATION</scope>
</reference>